<evidence type="ECO:0000256" key="1">
    <source>
        <dbReference type="SAM" id="Phobius"/>
    </source>
</evidence>
<dbReference type="GeneID" id="101861514"/>
<gene>
    <name evidence="3" type="primary">LOC101861514</name>
</gene>
<dbReference type="Proteomes" id="UP000694888">
    <property type="component" value="Unplaced"/>
</dbReference>
<keyword evidence="1" id="KW-1133">Transmembrane helix</keyword>
<feature type="transmembrane region" description="Helical" evidence="1">
    <location>
        <begin position="120"/>
        <end position="139"/>
    </location>
</feature>
<keyword evidence="1" id="KW-0812">Transmembrane</keyword>
<name>A0ABM0JTM9_APLCA</name>
<sequence length="142" mass="16008">MELAYTGLCTLDLEELRQNIRCLLSTPEIRRCYATFNQGINQIAGLQRQQQLPRVTMEQLACNVSVARYQCETAVYRFCNARAGEIMQDFFFAGVTQECRDATGVRSRYVDIFTGGAVTLTYPGTVPLMLAALLVLFLTRFS</sequence>
<evidence type="ECO:0000313" key="3">
    <source>
        <dbReference type="RefSeq" id="XP_005101227.2"/>
    </source>
</evidence>
<proteinExistence type="predicted"/>
<protein>
    <submittedName>
        <fullName evidence="3">Uncharacterized protein LOC101861514</fullName>
    </submittedName>
</protein>
<organism evidence="2 3">
    <name type="scientific">Aplysia californica</name>
    <name type="common">California sea hare</name>
    <dbReference type="NCBI Taxonomy" id="6500"/>
    <lineage>
        <taxon>Eukaryota</taxon>
        <taxon>Metazoa</taxon>
        <taxon>Spiralia</taxon>
        <taxon>Lophotrochozoa</taxon>
        <taxon>Mollusca</taxon>
        <taxon>Gastropoda</taxon>
        <taxon>Heterobranchia</taxon>
        <taxon>Euthyneura</taxon>
        <taxon>Tectipleura</taxon>
        <taxon>Aplysiida</taxon>
        <taxon>Aplysioidea</taxon>
        <taxon>Aplysiidae</taxon>
        <taxon>Aplysia</taxon>
    </lineage>
</organism>
<keyword evidence="2" id="KW-1185">Reference proteome</keyword>
<reference evidence="3" key="1">
    <citation type="submission" date="2025-08" db="UniProtKB">
        <authorList>
            <consortium name="RefSeq"/>
        </authorList>
    </citation>
    <scope>IDENTIFICATION</scope>
</reference>
<dbReference type="RefSeq" id="XP_005101227.2">
    <property type="nucleotide sequence ID" value="XM_005101170.3"/>
</dbReference>
<evidence type="ECO:0000313" key="2">
    <source>
        <dbReference type="Proteomes" id="UP000694888"/>
    </source>
</evidence>
<accession>A0ABM0JTM9</accession>
<keyword evidence="1" id="KW-0472">Membrane</keyword>